<evidence type="ECO:0000256" key="4">
    <source>
        <dbReference type="ARBA" id="ARBA00022755"/>
    </source>
</evidence>
<name>A0A0W8F8K5_9ZZZZ</name>
<dbReference type="NCBIfam" id="TIGR01737">
    <property type="entry name" value="FGAM_synth_I"/>
    <property type="match status" value="1"/>
</dbReference>
<keyword evidence="4" id="KW-0658">Purine biosynthesis</keyword>
<sequence length="269" mass="29792">MKIAVMQFPGTNCEFETLVAVKEVGMEGEIFRWNRPEEELSGFDGFIIPGGFSYQDRVRAGAVASKEPVLKALNEEAALGKPILGICNGFQILVEAGLLPGLVPGKGKVQMALAQNVMVSEGEIVRRGYYCDWVYLRHDASSRRCSGSYQIEMGALLKIPIAHGEGNLVTASPGLIKKLNDQEQVVFRYCDRNGRVIDEFPVNVNGSTESIAAICNPEGNVLGMMPHPERAFFAWQLPSFDPRKHRPNEPGPGRRIFESMKRYIEVESC</sequence>
<dbReference type="PROSITE" id="PS51273">
    <property type="entry name" value="GATASE_TYPE_1"/>
    <property type="match status" value="1"/>
</dbReference>
<evidence type="ECO:0000256" key="3">
    <source>
        <dbReference type="ARBA" id="ARBA00022741"/>
    </source>
</evidence>
<evidence type="ECO:0000313" key="8">
    <source>
        <dbReference type="EMBL" id="KUG17185.1"/>
    </source>
</evidence>
<dbReference type="GO" id="GO:0016740">
    <property type="term" value="F:transferase activity"/>
    <property type="evidence" value="ECO:0007669"/>
    <property type="project" value="UniProtKB-KW"/>
</dbReference>
<dbReference type="InterPro" id="IPR010075">
    <property type="entry name" value="PRibForGlyAmidine_synth_PurQ"/>
</dbReference>
<protein>
    <submittedName>
        <fullName evidence="8">Phosphoribosylformylglycinamidine synthase, glutamine amidotransferase subunit</fullName>
        <ecNumber evidence="8">6.3.5.3</ecNumber>
    </submittedName>
</protein>
<dbReference type="GO" id="GO:0006189">
    <property type="term" value="P:'de novo' IMP biosynthetic process"/>
    <property type="evidence" value="ECO:0007669"/>
    <property type="project" value="InterPro"/>
</dbReference>
<keyword evidence="2 8" id="KW-0436">Ligase</keyword>
<evidence type="ECO:0000256" key="7">
    <source>
        <dbReference type="ARBA" id="ARBA00022962"/>
    </source>
</evidence>
<accession>A0A0W8F8K5</accession>
<evidence type="ECO:0000256" key="2">
    <source>
        <dbReference type="ARBA" id="ARBA00022598"/>
    </source>
</evidence>
<dbReference type="GO" id="GO:0005524">
    <property type="term" value="F:ATP binding"/>
    <property type="evidence" value="ECO:0007669"/>
    <property type="project" value="UniProtKB-KW"/>
</dbReference>
<keyword evidence="3" id="KW-0547">Nucleotide-binding</keyword>
<keyword evidence="6" id="KW-0067">ATP-binding</keyword>
<proteinExistence type="inferred from homology"/>
<dbReference type="EMBL" id="LNQE01001460">
    <property type="protein sequence ID" value="KUG17185.1"/>
    <property type="molecule type" value="Genomic_DNA"/>
</dbReference>
<evidence type="ECO:0000256" key="1">
    <source>
        <dbReference type="ARBA" id="ARBA00022490"/>
    </source>
</evidence>
<dbReference type="PANTHER" id="PTHR47552">
    <property type="entry name" value="PHOSPHORIBOSYLFORMYLGLYCINAMIDINE SYNTHASE SUBUNIT PURQ"/>
    <property type="match status" value="1"/>
</dbReference>
<keyword evidence="8" id="KW-0808">Transferase</keyword>
<comment type="caution">
    <text evidence="8">The sequence shown here is derived from an EMBL/GenBank/DDBJ whole genome shotgun (WGS) entry which is preliminary data.</text>
</comment>
<evidence type="ECO:0000256" key="5">
    <source>
        <dbReference type="ARBA" id="ARBA00022801"/>
    </source>
</evidence>
<dbReference type="AlphaFoldDB" id="A0A0W8F8K5"/>
<organism evidence="8">
    <name type="scientific">hydrocarbon metagenome</name>
    <dbReference type="NCBI Taxonomy" id="938273"/>
    <lineage>
        <taxon>unclassified sequences</taxon>
        <taxon>metagenomes</taxon>
        <taxon>ecological metagenomes</taxon>
    </lineage>
</organism>
<reference evidence="8" key="1">
    <citation type="journal article" date="2015" name="Proc. Natl. Acad. Sci. U.S.A.">
        <title>Networks of energetic and metabolic interactions define dynamics in microbial communities.</title>
        <authorList>
            <person name="Embree M."/>
            <person name="Liu J.K."/>
            <person name="Al-Bassam M.M."/>
            <person name="Zengler K."/>
        </authorList>
    </citation>
    <scope>NUCLEOTIDE SEQUENCE</scope>
</reference>
<keyword evidence="7 8" id="KW-0315">Glutamine amidotransferase</keyword>
<gene>
    <name evidence="8" type="ORF">ASZ90_013188</name>
</gene>
<dbReference type="HAMAP" id="MF_00421">
    <property type="entry name" value="PurQ"/>
    <property type="match status" value="1"/>
</dbReference>
<dbReference type="Gene3D" id="3.40.50.880">
    <property type="match status" value="1"/>
</dbReference>
<dbReference type="SMART" id="SM01211">
    <property type="entry name" value="GATase_5"/>
    <property type="match status" value="1"/>
</dbReference>
<keyword evidence="1" id="KW-0963">Cytoplasm</keyword>
<evidence type="ECO:0000256" key="6">
    <source>
        <dbReference type="ARBA" id="ARBA00022840"/>
    </source>
</evidence>
<dbReference type="PIRSF" id="PIRSF001586">
    <property type="entry name" value="FGAM_synth_I"/>
    <property type="match status" value="1"/>
</dbReference>
<keyword evidence="5" id="KW-0378">Hydrolase</keyword>
<dbReference type="PANTHER" id="PTHR47552:SF1">
    <property type="entry name" value="PHOSPHORIBOSYLFORMYLGLYCINAMIDINE SYNTHASE SUBUNIT PURQ"/>
    <property type="match status" value="1"/>
</dbReference>
<dbReference type="GO" id="GO:0016787">
    <property type="term" value="F:hydrolase activity"/>
    <property type="evidence" value="ECO:0007669"/>
    <property type="project" value="UniProtKB-KW"/>
</dbReference>
<dbReference type="InterPro" id="IPR029062">
    <property type="entry name" value="Class_I_gatase-like"/>
</dbReference>
<dbReference type="EC" id="6.3.5.3" evidence="8"/>
<dbReference type="SUPFAM" id="SSF52317">
    <property type="entry name" value="Class I glutamine amidotransferase-like"/>
    <property type="match status" value="1"/>
</dbReference>
<dbReference type="GO" id="GO:0004642">
    <property type="term" value="F:phosphoribosylformylglycinamidine synthase activity"/>
    <property type="evidence" value="ECO:0007669"/>
    <property type="project" value="UniProtKB-EC"/>
</dbReference>
<dbReference type="Pfam" id="PF13507">
    <property type="entry name" value="GATase_5"/>
    <property type="match status" value="1"/>
</dbReference>